<dbReference type="PANTHER" id="PTHR11547:SF38">
    <property type="entry name" value="ARGININE KINASE 1-RELATED"/>
    <property type="match status" value="1"/>
</dbReference>
<keyword evidence="8" id="KW-1185">Reference proteome</keyword>
<dbReference type="InterPro" id="IPR000749">
    <property type="entry name" value="ATP-guanido_PTrfase"/>
</dbReference>
<dbReference type="Pfam" id="PF00217">
    <property type="entry name" value="ATP-gua_Ptrans"/>
    <property type="match status" value="1"/>
</dbReference>
<evidence type="ECO:0000256" key="2">
    <source>
        <dbReference type="ARBA" id="ARBA00022741"/>
    </source>
</evidence>
<name>A0A3S5CR11_9PLAT</name>
<sequence length="117" mass="13090">MPFGSLDPTGDYVISTRVRLGRTLKGFPFAPVITKAARLELEEKVCDLKGPASVLFIEGQIISTVLKSFTGEFEGTYYPLTGMKKEDQDQLVKDHFLFRDDDSLLQLLTIGEIEGKF</sequence>
<dbReference type="GO" id="GO:0005524">
    <property type="term" value="F:ATP binding"/>
    <property type="evidence" value="ECO:0007669"/>
    <property type="project" value="UniProtKB-UniRule"/>
</dbReference>
<comment type="caution">
    <text evidence="5">Lacks conserved residue(s) required for the propagation of feature annotation.</text>
</comment>
<gene>
    <name evidence="7" type="ORF">PXEA_LOCUS22840</name>
</gene>
<dbReference type="Gene3D" id="3.30.590.10">
    <property type="entry name" value="Glutamine synthetase/guanido kinase, catalytic domain"/>
    <property type="match status" value="1"/>
</dbReference>
<dbReference type="GO" id="GO:0005615">
    <property type="term" value="C:extracellular space"/>
    <property type="evidence" value="ECO:0007669"/>
    <property type="project" value="TreeGrafter"/>
</dbReference>
<evidence type="ECO:0000256" key="4">
    <source>
        <dbReference type="ARBA" id="ARBA00022840"/>
    </source>
</evidence>
<dbReference type="Proteomes" id="UP000784294">
    <property type="component" value="Unassembled WGS sequence"/>
</dbReference>
<organism evidence="7 8">
    <name type="scientific">Protopolystoma xenopodis</name>
    <dbReference type="NCBI Taxonomy" id="117903"/>
    <lineage>
        <taxon>Eukaryota</taxon>
        <taxon>Metazoa</taxon>
        <taxon>Spiralia</taxon>
        <taxon>Lophotrochozoa</taxon>
        <taxon>Platyhelminthes</taxon>
        <taxon>Monogenea</taxon>
        <taxon>Polyopisthocotylea</taxon>
        <taxon>Polystomatidea</taxon>
        <taxon>Polystomatidae</taxon>
        <taxon>Protopolystoma</taxon>
    </lineage>
</organism>
<evidence type="ECO:0000313" key="7">
    <source>
        <dbReference type="EMBL" id="VEL29400.1"/>
    </source>
</evidence>
<reference evidence="7" key="1">
    <citation type="submission" date="2018-11" db="EMBL/GenBank/DDBJ databases">
        <authorList>
            <consortium name="Pathogen Informatics"/>
        </authorList>
    </citation>
    <scope>NUCLEOTIDE SEQUENCE</scope>
</reference>
<evidence type="ECO:0000256" key="5">
    <source>
        <dbReference type="PROSITE-ProRule" id="PRU00843"/>
    </source>
</evidence>
<dbReference type="InterPro" id="IPR022414">
    <property type="entry name" value="ATP-guanido_PTrfase_cat"/>
</dbReference>
<feature type="binding site" evidence="5">
    <location>
        <position position="95"/>
    </location>
    <ligand>
        <name>ATP</name>
        <dbReference type="ChEBI" id="CHEBI:30616"/>
    </ligand>
</feature>
<comment type="similarity">
    <text evidence="5">Belongs to the ATP:guanido phosphotransferase family.</text>
</comment>
<dbReference type="PANTHER" id="PTHR11547">
    <property type="entry name" value="ARGININE OR CREATINE KINASE"/>
    <property type="match status" value="1"/>
</dbReference>
<dbReference type="AlphaFoldDB" id="A0A3S5CR11"/>
<dbReference type="OrthoDB" id="430219at2759"/>
<evidence type="ECO:0000259" key="6">
    <source>
        <dbReference type="PROSITE" id="PS51510"/>
    </source>
</evidence>
<evidence type="ECO:0000313" key="8">
    <source>
        <dbReference type="Proteomes" id="UP000784294"/>
    </source>
</evidence>
<accession>A0A3S5CR11</accession>
<feature type="domain" description="Phosphagen kinase C-terminal" evidence="6">
    <location>
        <begin position="12"/>
        <end position="117"/>
    </location>
</feature>
<dbReference type="SUPFAM" id="SSF55931">
    <property type="entry name" value="Glutamine synthetase/guanido kinase"/>
    <property type="match status" value="1"/>
</dbReference>
<keyword evidence="4 5" id="KW-0067">ATP-binding</keyword>
<proteinExistence type="inferred from homology"/>
<evidence type="ECO:0000256" key="3">
    <source>
        <dbReference type="ARBA" id="ARBA00022777"/>
    </source>
</evidence>
<dbReference type="PROSITE" id="PS51510">
    <property type="entry name" value="PHOSPHAGEN_KINASE_C"/>
    <property type="match status" value="1"/>
</dbReference>
<dbReference type="GO" id="GO:0046314">
    <property type="term" value="P:phosphocreatine biosynthetic process"/>
    <property type="evidence" value="ECO:0007669"/>
    <property type="project" value="InterPro"/>
</dbReference>
<evidence type="ECO:0000256" key="1">
    <source>
        <dbReference type="ARBA" id="ARBA00022679"/>
    </source>
</evidence>
<keyword evidence="1 5" id="KW-0808">Transferase</keyword>
<comment type="caution">
    <text evidence="7">The sequence shown here is derived from an EMBL/GenBank/DDBJ whole genome shotgun (WGS) entry which is preliminary data.</text>
</comment>
<dbReference type="InterPro" id="IPR014746">
    <property type="entry name" value="Gln_synth/guanido_kin_cat_dom"/>
</dbReference>
<keyword evidence="2 5" id="KW-0547">Nucleotide-binding</keyword>
<dbReference type="EMBL" id="CAAALY010102815">
    <property type="protein sequence ID" value="VEL29400.1"/>
    <property type="molecule type" value="Genomic_DNA"/>
</dbReference>
<keyword evidence="3 5" id="KW-0418">Kinase</keyword>
<protein>
    <recommendedName>
        <fullName evidence="6">Phosphagen kinase C-terminal domain-containing protein</fullName>
    </recommendedName>
</protein>
<feature type="binding site" evidence="5">
    <location>
        <begin position="15"/>
        <end position="19"/>
    </location>
    <ligand>
        <name>ATP</name>
        <dbReference type="ChEBI" id="CHEBI:30616"/>
    </ligand>
</feature>
<dbReference type="GO" id="GO:0004111">
    <property type="term" value="F:creatine kinase activity"/>
    <property type="evidence" value="ECO:0007669"/>
    <property type="project" value="InterPro"/>
</dbReference>